<feature type="transmembrane region" description="Helical" evidence="7">
    <location>
        <begin position="152"/>
        <end position="173"/>
    </location>
</feature>
<comment type="catalytic activity">
    <reaction evidence="1 7">
        <text>Cleavage of hydrophobic, N-terminal signal or leader sequences from secreted and periplasmic proteins.</text>
        <dbReference type="EC" id="3.4.21.89"/>
    </reaction>
</comment>
<feature type="active site" evidence="6">
    <location>
        <position position="226"/>
    </location>
</feature>
<feature type="compositionally biased region" description="Low complexity" evidence="8">
    <location>
        <begin position="34"/>
        <end position="51"/>
    </location>
</feature>
<evidence type="ECO:0000256" key="3">
    <source>
        <dbReference type="ARBA" id="ARBA00009370"/>
    </source>
</evidence>
<evidence type="ECO:0000256" key="4">
    <source>
        <dbReference type="ARBA" id="ARBA00013208"/>
    </source>
</evidence>
<dbReference type="Pfam" id="PF10502">
    <property type="entry name" value="Peptidase_S26"/>
    <property type="match status" value="1"/>
</dbReference>
<organism evidence="10 11">
    <name type="scientific">Atopobium deltae</name>
    <dbReference type="NCBI Taxonomy" id="1393034"/>
    <lineage>
        <taxon>Bacteria</taxon>
        <taxon>Bacillati</taxon>
        <taxon>Actinomycetota</taxon>
        <taxon>Coriobacteriia</taxon>
        <taxon>Coriobacteriales</taxon>
        <taxon>Atopobiaceae</taxon>
        <taxon>Atopobium</taxon>
    </lineage>
</organism>
<dbReference type="CDD" id="cd06530">
    <property type="entry name" value="S26_SPase_I"/>
    <property type="match status" value="1"/>
</dbReference>
<dbReference type="Gene3D" id="2.10.109.10">
    <property type="entry name" value="Umud Fragment, subunit A"/>
    <property type="match status" value="1"/>
</dbReference>
<dbReference type="SUPFAM" id="SSF51306">
    <property type="entry name" value="LexA/Signal peptidase"/>
    <property type="match status" value="1"/>
</dbReference>
<name>A0A133XX60_9ACTN</name>
<evidence type="ECO:0000256" key="8">
    <source>
        <dbReference type="SAM" id="MobiDB-lite"/>
    </source>
</evidence>
<gene>
    <name evidence="10" type="ORF">HMPREF3192_00143</name>
</gene>
<accession>A0A133XX60</accession>
<dbReference type="GO" id="GO:0006465">
    <property type="term" value="P:signal peptide processing"/>
    <property type="evidence" value="ECO:0007669"/>
    <property type="project" value="InterPro"/>
</dbReference>
<keyword evidence="11" id="KW-1185">Reference proteome</keyword>
<comment type="subcellular location">
    <subcellularLocation>
        <location evidence="2">Cell membrane</location>
        <topology evidence="2">Single-pass type II membrane protein</topology>
    </subcellularLocation>
    <subcellularLocation>
        <location evidence="7">Membrane</location>
        <topology evidence="7">Single-pass type II membrane protein</topology>
    </subcellularLocation>
</comment>
<evidence type="ECO:0000313" key="10">
    <source>
        <dbReference type="EMBL" id="KXB35493.1"/>
    </source>
</evidence>
<dbReference type="EC" id="3.4.21.89" evidence="4 7"/>
<feature type="active site" evidence="6">
    <location>
        <position position="183"/>
    </location>
</feature>
<dbReference type="InterPro" id="IPR019758">
    <property type="entry name" value="Pept_S26A_signal_pept_1_CS"/>
</dbReference>
<dbReference type="AlphaFoldDB" id="A0A133XX60"/>
<comment type="similarity">
    <text evidence="3 7">Belongs to the peptidase S26 family.</text>
</comment>
<dbReference type="Proteomes" id="UP000070675">
    <property type="component" value="Unassembled WGS sequence"/>
</dbReference>
<reference evidence="11" key="1">
    <citation type="submission" date="2016-01" db="EMBL/GenBank/DDBJ databases">
        <authorList>
            <person name="Mitreva M."/>
            <person name="Pepin K.H."/>
            <person name="Mihindukulasuriya K.A."/>
            <person name="Fulton R."/>
            <person name="Fronick C."/>
            <person name="O'Laughlin M."/>
            <person name="Miner T."/>
            <person name="Herter B."/>
            <person name="Rosa B.A."/>
            <person name="Cordes M."/>
            <person name="Tomlinson C."/>
            <person name="Wollam A."/>
            <person name="Palsikar V.B."/>
            <person name="Mardis E.R."/>
            <person name="Wilson R.K."/>
        </authorList>
    </citation>
    <scope>NUCLEOTIDE SEQUENCE [LARGE SCALE GENOMIC DNA]</scope>
    <source>
        <strain evidence="11">DNF00019</strain>
    </source>
</reference>
<dbReference type="NCBIfam" id="TIGR02227">
    <property type="entry name" value="sigpep_I_bact"/>
    <property type="match status" value="1"/>
</dbReference>
<dbReference type="PANTHER" id="PTHR43390">
    <property type="entry name" value="SIGNAL PEPTIDASE I"/>
    <property type="match status" value="1"/>
</dbReference>
<dbReference type="PANTHER" id="PTHR43390:SF1">
    <property type="entry name" value="CHLOROPLAST PROCESSING PEPTIDASE"/>
    <property type="match status" value="1"/>
</dbReference>
<evidence type="ECO:0000256" key="2">
    <source>
        <dbReference type="ARBA" id="ARBA00004401"/>
    </source>
</evidence>
<dbReference type="PATRIC" id="fig|1393034.3.peg.137"/>
<evidence type="ECO:0000259" key="9">
    <source>
        <dbReference type="Pfam" id="PF10502"/>
    </source>
</evidence>
<feature type="compositionally biased region" description="Basic and acidic residues" evidence="8">
    <location>
        <begin position="1"/>
        <end position="11"/>
    </location>
</feature>
<keyword evidence="7" id="KW-0472">Membrane</keyword>
<dbReference type="STRING" id="1393034.HMPREF3192_00143"/>
<evidence type="ECO:0000256" key="5">
    <source>
        <dbReference type="ARBA" id="ARBA00022801"/>
    </source>
</evidence>
<protein>
    <recommendedName>
        <fullName evidence="4 7">Signal peptidase I</fullName>
        <ecNumber evidence="4 7">3.4.21.89</ecNumber>
    </recommendedName>
</protein>
<evidence type="ECO:0000256" key="1">
    <source>
        <dbReference type="ARBA" id="ARBA00000677"/>
    </source>
</evidence>
<dbReference type="GO" id="GO:0004252">
    <property type="term" value="F:serine-type endopeptidase activity"/>
    <property type="evidence" value="ECO:0007669"/>
    <property type="project" value="InterPro"/>
</dbReference>
<feature type="region of interest" description="Disordered" evidence="8">
    <location>
        <begin position="1"/>
        <end position="51"/>
    </location>
</feature>
<keyword evidence="7" id="KW-1133">Transmembrane helix</keyword>
<comment type="caution">
    <text evidence="10">The sequence shown here is derived from an EMBL/GenBank/DDBJ whole genome shotgun (WGS) entry which is preliminary data.</text>
</comment>
<dbReference type="RefSeq" id="WP_331696481.1">
    <property type="nucleotide sequence ID" value="NZ_KQ959484.1"/>
</dbReference>
<evidence type="ECO:0000256" key="7">
    <source>
        <dbReference type="RuleBase" id="RU362042"/>
    </source>
</evidence>
<sequence length="324" mass="34421">MTDHDSHDTYMHKPGISAHRNASMSQRIPRPEDVSSSTAVSVFTADGGTDDSVPATDVTAATVGADALASTSEGAVNAGTPTVNADVPDVDTADAVAPKRYRPAHLKPGVALDNAWDDASDGATAATGATMRATAADAPTAQAQPNKRTGQILHTAAVIIGAVLLALFIRMFVAEVFIVPSGSMLQTIQLGDRLLGEKVSYRFTKPHKGDVVTFKSLEDASTILVKRVIATEGQTVDLIDGKVYVDGKPLDEPYTSGKESYPLNQSIVPGGITYPYKVPKDHVWVMGDNRTNSLDSRYFGAVPTQSITSRVLCIYWPLHDAMPL</sequence>
<keyword evidence="7" id="KW-0812">Transmembrane</keyword>
<feature type="domain" description="Peptidase S26" evidence="9">
    <location>
        <begin position="154"/>
        <end position="316"/>
    </location>
</feature>
<dbReference type="PROSITE" id="PS00761">
    <property type="entry name" value="SPASE_I_3"/>
    <property type="match status" value="1"/>
</dbReference>
<keyword evidence="7" id="KW-0645">Protease</keyword>
<dbReference type="GO" id="GO:0005886">
    <property type="term" value="C:plasma membrane"/>
    <property type="evidence" value="ECO:0007669"/>
    <property type="project" value="UniProtKB-SubCell"/>
</dbReference>
<dbReference type="InterPro" id="IPR019533">
    <property type="entry name" value="Peptidase_S26"/>
</dbReference>
<keyword evidence="5 7" id="KW-0378">Hydrolase</keyword>
<dbReference type="EMBL" id="LSCR01000002">
    <property type="protein sequence ID" value="KXB35493.1"/>
    <property type="molecule type" value="Genomic_DNA"/>
</dbReference>
<evidence type="ECO:0000256" key="6">
    <source>
        <dbReference type="PIRSR" id="PIRSR600223-1"/>
    </source>
</evidence>
<dbReference type="GO" id="GO:0009003">
    <property type="term" value="F:signal peptidase activity"/>
    <property type="evidence" value="ECO:0007669"/>
    <property type="project" value="UniProtKB-EC"/>
</dbReference>
<evidence type="ECO:0000313" key="11">
    <source>
        <dbReference type="Proteomes" id="UP000070675"/>
    </source>
</evidence>
<dbReference type="InterPro" id="IPR036286">
    <property type="entry name" value="LexA/Signal_pep-like_sf"/>
</dbReference>
<dbReference type="PRINTS" id="PR00727">
    <property type="entry name" value="LEADERPTASE"/>
</dbReference>
<proteinExistence type="inferred from homology"/>
<dbReference type="InterPro" id="IPR000223">
    <property type="entry name" value="Pept_S26A_signal_pept_1"/>
</dbReference>